<name>A0A1E2RUZ3_9HYPH</name>
<dbReference type="Pfam" id="PF03797">
    <property type="entry name" value="Autotransporter"/>
    <property type="match status" value="1"/>
</dbReference>
<evidence type="ECO:0000313" key="2">
    <source>
        <dbReference type="EMBL" id="ODA66044.1"/>
    </source>
</evidence>
<dbReference type="Proteomes" id="UP000095087">
    <property type="component" value="Unassembled WGS sequence"/>
</dbReference>
<dbReference type="SUPFAM" id="SSF103515">
    <property type="entry name" value="Autotransporter"/>
    <property type="match status" value="1"/>
</dbReference>
<comment type="caution">
    <text evidence="2">The sequence shown here is derived from an EMBL/GenBank/DDBJ whole genome shotgun (WGS) entry which is preliminary data.</text>
</comment>
<organism evidence="2 3">
    <name type="scientific">Methyloligella halotolerans</name>
    <dbReference type="NCBI Taxonomy" id="1177755"/>
    <lineage>
        <taxon>Bacteria</taxon>
        <taxon>Pseudomonadati</taxon>
        <taxon>Pseudomonadota</taxon>
        <taxon>Alphaproteobacteria</taxon>
        <taxon>Hyphomicrobiales</taxon>
        <taxon>Hyphomicrobiaceae</taxon>
        <taxon>Methyloligella</taxon>
    </lineage>
</organism>
<dbReference type="GO" id="GO:0019867">
    <property type="term" value="C:outer membrane"/>
    <property type="evidence" value="ECO:0007669"/>
    <property type="project" value="InterPro"/>
</dbReference>
<protein>
    <submittedName>
        <fullName evidence="2">Esterase EstP</fullName>
        <ecNumber evidence="2">3.1.1.1</ecNumber>
    </submittedName>
</protein>
<dbReference type="EMBL" id="MASI01000011">
    <property type="protein sequence ID" value="ODA66044.1"/>
    <property type="molecule type" value="Genomic_DNA"/>
</dbReference>
<dbReference type="STRING" id="1177755.A7A08_03058"/>
<dbReference type="Gene3D" id="2.40.128.130">
    <property type="entry name" value="Autotransporter beta-domain"/>
    <property type="match status" value="1"/>
</dbReference>
<proteinExistence type="predicted"/>
<dbReference type="AlphaFoldDB" id="A0A1E2RUZ3"/>
<feature type="domain" description="Autotransporter" evidence="1">
    <location>
        <begin position="541"/>
        <end position="815"/>
    </location>
</feature>
<dbReference type="SMART" id="SM00869">
    <property type="entry name" value="Autotransporter"/>
    <property type="match status" value="1"/>
</dbReference>
<reference evidence="2 3" key="1">
    <citation type="submission" date="2016-07" db="EMBL/GenBank/DDBJ databases">
        <title>Draft genome sequence of Methyloligella halotolerans C2T (VKM B-2706T=CCUG 61687T=DSM 25045T), a halotolerant polyhydroxybutyrate accumulating methylotroph.</title>
        <authorList>
            <person name="Vasilenko O.V."/>
            <person name="Doronina N.V."/>
            <person name="Poroshina M.N."/>
            <person name="Tarlachkov S.V."/>
            <person name="Trotsenko Y.A."/>
        </authorList>
    </citation>
    <scope>NUCLEOTIDE SEQUENCE [LARGE SCALE GENOMIC DNA]</scope>
    <source>
        <strain evidence="2 3">VKM B-2706</strain>
    </source>
</reference>
<dbReference type="InterPro" id="IPR036709">
    <property type="entry name" value="Autotransporte_beta_dom_sf"/>
</dbReference>
<keyword evidence="3" id="KW-1185">Reference proteome</keyword>
<keyword evidence="2" id="KW-0378">Hydrolase</keyword>
<gene>
    <name evidence="2" type="ORF">A7A08_03058</name>
</gene>
<dbReference type="EC" id="3.1.1.1" evidence="2"/>
<dbReference type="GO" id="GO:0106435">
    <property type="term" value="F:carboxylesterase activity"/>
    <property type="evidence" value="ECO:0007669"/>
    <property type="project" value="UniProtKB-EC"/>
</dbReference>
<dbReference type="PROSITE" id="PS51208">
    <property type="entry name" value="AUTOTRANSPORTER"/>
    <property type="match status" value="1"/>
</dbReference>
<dbReference type="NCBIfam" id="TIGR01414">
    <property type="entry name" value="autotrans_barl"/>
    <property type="match status" value="1"/>
</dbReference>
<evidence type="ECO:0000313" key="3">
    <source>
        <dbReference type="Proteomes" id="UP000095087"/>
    </source>
</evidence>
<dbReference type="InterPro" id="IPR006315">
    <property type="entry name" value="OM_autotransptr_brl_dom"/>
</dbReference>
<sequence length="815" mass="87022">MGIAFRPAAVAAAGIFYCFAFDIARADFRHQGPNPDNDSEVYTFAWGTSVGAAYVAGEANVEGCSVNTIRPGPGSVCTMAVVWSPSFDGGPGVDDPFILPVLTAGLPTGRDRYWSQARSIDADGDTIVGRDQFDYFVEDPPGSFTNDGPRFRALVWTRNANAPWSSSNARVTELKPHEYFDYAGARGVSDEGKFAVGWNSQNNLDGFINTQAVLWVRTGANSWDTARRLYYLTDDDDDSVANGVAVDDGGKPVVVGWSGRAGSERHVIQGSDEDSNLFSSSFNPHAFVWTQETGMKALLSLSGEAANLHRSEATAISADTSTIVGWSDRPARSDGQPYLEAVRWTRSGSAWSGAQGLGVFDLPESLAATVASDFSDDIEGRPIIPLGSVALGVSERGKGIAGYQSFGYDTERGGDPLFRLAYFWSEEYGKQGQYLGDVLKAEGVDIGSWILFTATGVREQDDFFIISGDGSNTGEIRGAPLPGFIARLGRDAESLSGFTTMAEQAVSFSEISTTALVISTNIGATLTGLNEMAENHRCIRPEDQDGKGWCFFTFGTGGLFNGDDIDGGGQFAGDVGLAHYFTPLTSAGVSIGAGQADTDLLWDGNYRSDELHIGGYLAHMPGTGLRLFGAGLWGDLSDVEIARGYLNGVDLTHSFGDTEGEGWGVLGRVGYGMRANEQTLITPFVQLAYTDVQIDGYRETGGPFPVTFQDIDTNTTVGQIGVMEETDVSETITVFGSIAWAQVLDVDNPEVRGAVLDIFEVSSDGAGNIDGWAEFMGGARYQVSQAGVVSVSGRVSTEFDDFATLNGRVGYSQTF</sequence>
<dbReference type="InterPro" id="IPR005546">
    <property type="entry name" value="Autotransporte_beta"/>
</dbReference>
<accession>A0A1E2RUZ3</accession>
<evidence type="ECO:0000259" key="1">
    <source>
        <dbReference type="PROSITE" id="PS51208"/>
    </source>
</evidence>